<dbReference type="SUPFAM" id="SSF52540">
    <property type="entry name" value="P-loop containing nucleoside triphosphate hydrolases"/>
    <property type="match status" value="1"/>
</dbReference>
<keyword evidence="6" id="KW-1185">Reference proteome</keyword>
<dbReference type="Gene3D" id="1.10.8.60">
    <property type="match status" value="1"/>
</dbReference>
<dbReference type="InterPro" id="IPR021886">
    <property type="entry name" value="MgsA_C"/>
</dbReference>
<dbReference type="Pfam" id="PF05496">
    <property type="entry name" value="RuvB_N"/>
    <property type="match status" value="1"/>
</dbReference>
<dbReference type="FunFam" id="1.10.3710.10:FF:000003">
    <property type="entry name" value="ATPase, AAA family protein"/>
    <property type="match status" value="1"/>
</dbReference>
<dbReference type="GO" id="GO:0006261">
    <property type="term" value="P:DNA-templated DNA replication"/>
    <property type="evidence" value="ECO:0007669"/>
    <property type="project" value="TreeGrafter"/>
</dbReference>
<name>W6N1Y4_CLOTY</name>
<organism evidence="5 6">
    <name type="scientific">Clostridium tyrobutyricum DIVETGP</name>
    <dbReference type="NCBI Taxonomy" id="1408889"/>
    <lineage>
        <taxon>Bacteria</taxon>
        <taxon>Bacillati</taxon>
        <taxon>Bacillota</taxon>
        <taxon>Clostridia</taxon>
        <taxon>Eubacteriales</taxon>
        <taxon>Clostridiaceae</taxon>
        <taxon>Clostridium</taxon>
    </lineage>
</organism>
<dbReference type="GO" id="GO:0017116">
    <property type="term" value="F:single-stranded DNA helicase activity"/>
    <property type="evidence" value="ECO:0007669"/>
    <property type="project" value="TreeGrafter"/>
</dbReference>
<keyword evidence="2" id="KW-0547">Nucleotide-binding</keyword>
<evidence type="ECO:0000313" key="5">
    <source>
        <dbReference type="EMBL" id="CDL90061.1"/>
    </source>
</evidence>
<dbReference type="InterPro" id="IPR051314">
    <property type="entry name" value="AAA_ATPase_RarA/MGS1/WRNIP1"/>
</dbReference>
<gene>
    <name evidence="5" type="ORF">CTDIVETGP_0131</name>
</gene>
<dbReference type="Pfam" id="PF16193">
    <property type="entry name" value="AAA_assoc_2"/>
    <property type="match status" value="1"/>
</dbReference>
<dbReference type="CDD" id="cd00009">
    <property type="entry name" value="AAA"/>
    <property type="match status" value="1"/>
</dbReference>
<evidence type="ECO:0000259" key="4">
    <source>
        <dbReference type="SMART" id="SM00382"/>
    </source>
</evidence>
<dbReference type="OrthoDB" id="9778364at2"/>
<accession>W6N1Y4</accession>
<feature type="domain" description="AAA+ ATPase" evidence="4">
    <location>
        <begin position="37"/>
        <end position="153"/>
    </location>
</feature>
<dbReference type="EMBL" id="CBXI010000003">
    <property type="protein sequence ID" value="CDL90061.1"/>
    <property type="molecule type" value="Genomic_DNA"/>
</dbReference>
<evidence type="ECO:0000256" key="3">
    <source>
        <dbReference type="ARBA" id="ARBA00022840"/>
    </source>
</evidence>
<dbReference type="GO" id="GO:0000731">
    <property type="term" value="P:DNA synthesis involved in DNA repair"/>
    <property type="evidence" value="ECO:0007669"/>
    <property type="project" value="TreeGrafter"/>
</dbReference>
<evidence type="ECO:0000256" key="1">
    <source>
        <dbReference type="ARBA" id="ARBA00008959"/>
    </source>
</evidence>
<keyword evidence="3" id="KW-0067">ATP-binding</keyword>
<dbReference type="GO" id="GO:0005524">
    <property type="term" value="F:ATP binding"/>
    <property type="evidence" value="ECO:0007669"/>
    <property type="project" value="UniProtKB-KW"/>
</dbReference>
<protein>
    <submittedName>
        <fullName evidence="5">ATPase, AAA family</fullName>
    </submittedName>
</protein>
<dbReference type="SMART" id="SM00382">
    <property type="entry name" value="AAA"/>
    <property type="match status" value="1"/>
</dbReference>
<dbReference type="InterPro" id="IPR027417">
    <property type="entry name" value="P-loop_NTPase"/>
</dbReference>
<dbReference type="Gene3D" id="1.20.272.10">
    <property type="match status" value="1"/>
</dbReference>
<sequence>MKPLAERLRPKNIDDVIGQKHILGKGKPLYNMIKNNKIMNMVFYGPPGIGKTTTANIIANSIDKKLYKLNATNASVSDIQKIVKSLDTFIGYKGVVLYLDEIQNFNKKQQQSLLEYIEDGRITLIASTAENPYHCIYSAILSRSIVFEFKPPEEGEIVSALERAVKVIKLEDNIDIVLEDDVLKCIAGMCSGDVRKAINFFELAVYFKNDNLQNKIHLTVQDIEELIQEKGFNFDKNGDYYYDSISAFQKSIRGSDADAAIYYTAVLIKGGHLREICRRLLVIASEDIGLAYPQAASIVYSLVQSALYIGLPEARIPISQAVILLATSPKSNSVVKAIDEAISDIENGKLGEVPSHLRDAHYTGSKKLGRGVNYKYPHMYENNYVYQQYIPDKLKNKIYYVPGKNKMEIAADNYMKRIKGNHKNNVQNS</sequence>
<dbReference type="InterPro" id="IPR008921">
    <property type="entry name" value="DNA_pol3_clamp-load_cplx_C"/>
</dbReference>
<comment type="caution">
    <text evidence="5">The sequence shown here is derived from an EMBL/GenBank/DDBJ whole genome shotgun (WGS) entry which is preliminary data.</text>
</comment>
<dbReference type="InterPro" id="IPR003593">
    <property type="entry name" value="AAA+_ATPase"/>
</dbReference>
<dbReference type="PANTHER" id="PTHR13779:SF7">
    <property type="entry name" value="ATPASE WRNIP1"/>
    <property type="match status" value="1"/>
</dbReference>
<dbReference type="Gene3D" id="1.10.3710.10">
    <property type="entry name" value="DNA polymerase III clamp loader subunits, C-terminal domain"/>
    <property type="match status" value="1"/>
</dbReference>
<dbReference type="InterPro" id="IPR032423">
    <property type="entry name" value="AAA_assoc_2"/>
</dbReference>
<dbReference type="GO" id="GO:0003677">
    <property type="term" value="F:DNA binding"/>
    <property type="evidence" value="ECO:0007669"/>
    <property type="project" value="InterPro"/>
</dbReference>
<dbReference type="AlphaFoldDB" id="W6N1Y4"/>
<dbReference type="Gene3D" id="3.40.50.300">
    <property type="entry name" value="P-loop containing nucleotide triphosphate hydrolases"/>
    <property type="match status" value="1"/>
</dbReference>
<dbReference type="GO" id="GO:0008047">
    <property type="term" value="F:enzyme activator activity"/>
    <property type="evidence" value="ECO:0007669"/>
    <property type="project" value="TreeGrafter"/>
</dbReference>
<dbReference type="FunFam" id="1.20.272.10:FF:000001">
    <property type="entry name" value="Putative AAA family ATPase"/>
    <property type="match status" value="1"/>
</dbReference>
<dbReference type="CDD" id="cd18139">
    <property type="entry name" value="HLD_clamp_RarA"/>
    <property type="match status" value="1"/>
</dbReference>
<dbReference type="GO" id="GO:0006310">
    <property type="term" value="P:DNA recombination"/>
    <property type="evidence" value="ECO:0007669"/>
    <property type="project" value="InterPro"/>
</dbReference>
<evidence type="ECO:0000256" key="2">
    <source>
        <dbReference type="ARBA" id="ARBA00022741"/>
    </source>
</evidence>
<dbReference type="SUPFAM" id="SSF48019">
    <property type="entry name" value="post-AAA+ oligomerization domain-like"/>
    <property type="match status" value="1"/>
</dbReference>
<dbReference type="Proteomes" id="UP000019482">
    <property type="component" value="Unassembled WGS sequence"/>
</dbReference>
<dbReference type="RefSeq" id="WP_017750718.1">
    <property type="nucleotide sequence ID" value="NZ_CBXI010000003.1"/>
</dbReference>
<reference evidence="5 6" key="1">
    <citation type="journal article" date="2015" name="Genome Announc.">
        <title>Draft Genome Sequence of Clostridium tyrobutyricum Strain DIVETGP, Isolated from Cow's Milk for Grana Padano Production.</title>
        <authorList>
            <person name="Soggiu A."/>
            <person name="Piras C."/>
            <person name="Gaiarsa S."/>
            <person name="Sassera D."/>
            <person name="Roncada P."/>
            <person name="Bendixen E."/>
            <person name="Brasca M."/>
            <person name="Bonizzi L."/>
        </authorList>
    </citation>
    <scope>NUCLEOTIDE SEQUENCE [LARGE SCALE GENOMIC DNA]</scope>
    <source>
        <strain evidence="5 6">DIVETGP</strain>
    </source>
</reference>
<proteinExistence type="inferred from homology"/>
<dbReference type="GO" id="GO:0009378">
    <property type="term" value="F:four-way junction helicase activity"/>
    <property type="evidence" value="ECO:0007669"/>
    <property type="project" value="InterPro"/>
</dbReference>
<dbReference type="PANTHER" id="PTHR13779">
    <property type="entry name" value="WERNER HELICASE-INTERACTING PROTEIN 1 FAMILY MEMBER"/>
    <property type="match status" value="1"/>
</dbReference>
<dbReference type="GeneID" id="29418388"/>
<dbReference type="Pfam" id="PF12002">
    <property type="entry name" value="MgsA_C"/>
    <property type="match status" value="1"/>
</dbReference>
<dbReference type="InterPro" id="IPR008824">
    <property type="entry name" value="RuvB-like_N"/>
</dbReference>
<comment type="similarity">
    <text evidence="1">Belongs to the AAA ATPase family. RarA/MGS1/WRNIP1 subfamily.</text>
</comment>
<evidence type="ECO:0000313" key="6">
    <source>
        <dbReference type="Proteomes" id="UP000019482"/>
    </source>
</evidence>